<sequence length="1612" mass="175770">MEVVSLPSKITSRMLKRQRKGIAEPSKRTRYNTTGRPTSHSGSDSEGAGLDWRPVTRPAGALLGAGLDDDGGLLAIEEIDDVDVEYIDTKGGGRIAKLKKREKGSAKSHNSALSKPSSMSEPDPTINSLESEFDNTLLPGWKPMSLHPLISQSLLALSFTKPTPIQKAALPIAHEGRDVVGVAETGSGKTLAYALPILQHILSSRTVFDPTPKRTLVALILAPTRELALQVCEHLKAIVTAGASSKGKIPQVSVAAIVGGLSLQKQRRVIERGADIIVATPGRLWDVLGEDDNLARQIRGSRFLVLDEADRMVEAGHFQELDDIVRLTARPQPTDSKDTDDIENDPVFAGAMASAVDSTPPNEHMQTFVFSATMSKELQANLSHRSGKRKFNDHRSSTLDDLLMKLDFRDPNPVIIDLSPKYGKVSTLVESCIECVSGDKDFYLYYFLLRYPGRSLVFVSSIDGIRRITPIMELLQMKVFPFHSQLQQRQRLKNLDKFKSTPSAVLVATDVAARGLDIPSVDHVVHYQLPRTADAYVHRNGRTARAQREGLSLLLVAPSEKGIMKGLMGSLKRTEPIAEMPIHHDILDKLKKRVQLARQIDGAQHKVQKDNHEKNWLKETANALEVELDSDMEEENEKSHHAKKNLAKVQQLKSELKELISEPLIARGISRKYITSGGRSIADDLINARNHAKMLGLPCVSAVQDASACVFALSPPFNPRRPTLVSSPLPPPPFTRCTFFSTSPMANTEILDDGRGKSRIANYTAFWDENAAQDGEAHKDNRLESYKDVVNGYYDGATELYEYGWAQSFHFSRFYKGEAFLQSLARHEHYLASMMNLKPGMRVLDVGCGVGGPAREIARFSDANIIGLNNNDFQIGRARRYTERAGLSGQVQFAKGDFMKLSEQFGENSFDAVYAIEATVHAPTWEGVYGEIKKVLKPGGIFGVYEWCMTDAWDPSIPEHKEIAHGIEVGDGIPEMRTIKQARQALKDVGFEILHEEDLADRPDPIPWYYPLEGDIWKAQTAWDYITVWRMSWSGKIVTQTTVKLLEMVGLVPKGTFDVGEALKKAADALVAGGQKKLFTPMYLVVSRKPDTPKYLAMEETSMSMNHALSSHLLGSFDQSRRACTPAFGGHGLTAPNSSTQLGFFPLAHGNFSQMSSMSNSASADQLAEMQAKLNKKLGPEFISQRPGPGGGPKLTYAEGWKIINLANEVFGFNGWSSSVLSITTDYIDQNPETQRYNVGVSALVRVTLRDGAFHEDVGFGALENAKGKGMALDKCKKEAVTDGIKRTLRNFGNVLGNCLYDKQYVSEIAKIKAPVVKLDKDSLHRRPDLAGPVPNMPPRESTPLPSTSTAERTELTMRPTGNPSPLATSTPITSRTLGSDLPTPDTSMTTNNSKTLPNASTRSAPPQGSAPRSTGPPSRANNPITSTTRTSATGSAGNRIPSPVSEPNTTNQSAPAPTEDTSLAPNPFDEELAGEPRADGSVYGGSEDDAFFDNILPGELDMEVADIPVIPSRVEAPQISKQGTHNASAHLARSGSSTSDSVASRSTANQPTRTAVVANGSSEPAPITRPSRIRLADAIRSRAPSNGSGPASGDKRTSPSDLVAPKRQRTS</sequence>
<evidence type="ECO:0000256" key="13">
    <source>
        <dbReference type="SAM" id="Coils"/>
    </source>
</evidence>
<dbReference type="InterPro" id="IPR029063">
    <property type="entry name" value="SAM-dependent_MTases_sf"/>
</dbReference>
<feature type="compositionally biased region" description="Low complexity" evidence="14">
    <location>
        <begin position="1426"/>
        <end position="1438"/>
    </location>
</feature>
<dbReference type="GO" id="GO:0003724">
    <property type="term" value="F:RNA helicase activity"/>
    <property type="evidence" value="ECO:0007669"/>
    <property type="project" value="InterPro"/>
</dbReference>
<dbReference type="GO" id="GO:0016787">
    <property type="term" value="F:hydrolase activity"/>
    <property type="evidence" value="ECO:0007669"/>
    <property type="project" value="UniProtKB-KW"/>
</dbReference>
<dbReference type="PANTHER" id="PTHR44068:SF1">
    <property type="entry name" value="HYPOTHETICAL LOC100005854"/>
    <property type="match status" value="1"/>
</dbReference>
<feature type="domain" description="Helicase ATP-binding" evidence="15">
    <location>
        <begin position="170"/>
        <end position="392"/>
    </location>
</feature>
<dbReference type="InterPro" id="IPR050447">
    <property type="entry name" value="Erg6_SMT_methyltransf"/>
</dbReference>
<evidence type="ECO:0000256" key="10">
    <source>
        <dbReference type="ARBA" id="ARBA00038188"/>
    </source>
</evidence>
<dbReference type="InterPro" id="IPR000629">
    <property type="entry name" value="RNA-helicase_DEAD-box_CS"/>
</dbReference>
<feature type="compositionally biased region" description="Polar residues" evidence="14">
    <location>
        <begin position="31"/>
        <end position="44"/>
    </location>
</feature>
<dbReference type="SMART" id="SM00490">
    <property type="entry name" value="HELICc"/>
    <property type="match status" value="1"/>
</dbReference>
<dbReference type="Proteomes" id="UP000383932">
    <property type="component" value="Unassembled WGS sequence"/>
</dbReference>
<dbReference type="GO" id="GO:0032259">
    <property type="term" value="P:methylation"/>
    <property type="evidence" value="ECO:0007669"/>
    <property type="project" value="UniProtKB-KW"/>
</dbReference>
<dbReference type="Gene3D" id="3.40.50.300">
    <property type="entry name" value="P-loop containing nucleotide triphosphate hydrolases"/>
    <property type="match status" value="2"/>
</dbReference>
<evidence type="ECO:0000259" key="17">
    <source>
        <dbReference type="PROSITE" id="PS51195"/>
    </source>
</evidence>
<keyword evidence="6" id="KW-0347">Helicase</keyword>
<comment type="similarity">
    <text evidence="1">Belongs to the RAD52 family.</text>
</comment>
<evidence type="ECO:0000256" key="6">
    <source>
        <dbReference type="ARBA" id="ARBA00022806"/>
    </source>
</evidence>
<evidence type="ECO:0000259" key="15">
    <source>
        <dbReference type="PROSITE" id="PS51192"/>
    </source>
</evidence>
<keyword evidence="9" id="KW-0234">DNA repair</keyword>
<dbReference type="GO" id="GO:0005783">
    <property type="term" value="C:endoplasmic reticulum"/>
    <property type="evidence" value="ECO:0007669"/>
    <property type="project" value="TreeGrafter"/>
</dbReference>
<feature type="compositionally biased region" description="Polar residues" evidence="14">
    <location>
        <begin position="107"/>
        <end position="128"/>
    </location>
</feature>
<dbReference type="SUPFAM" id="SSF53335">
    <property type="entry name" value="S-adenosyl-L-methionine-dependent methyltransferases"/>
    <property type="match status" value="1"/>
</dbReference>
<evidence type="ECO:0000313" key="19">
    <source>
        <dbReference type="EMBL" id="KAB5594074.1"/>
    </source>
</evidence>
<dbReference type="GO" id="GO:0003838">
    <property type="term" value="F:sterol 24-C-methyltransferase activity"/>
    <property type="evidence" value="ECO:0007669"/>
    <property type="project" value="TreeGrafter"/>
</dbReference>
<dbReference type="PROSITE" id="PS00039">
    <property type="entry name" value="DEAD_ATP_HELICASE"/>
    <property type="match status" value="1"/>
</dbReference>
<feature type="region of interest" description="Disordered" evidence="14">
    <location>
        <begin position="1"/>
        <end position="51"/>
    </location>
</feature>
<dbReference type="FunFam" id="3.40.50.150:FF:000232">
    <property type="entry name" value="Sterol 24-C-methyltransferase erg6"/>
    <property type="match status" value="1"/>
</dbReference>
<dbReference type="GO" id="GO:0000724">
    <property type="term" value="P:double-strand break repair via homologous recombination"/>
    <property type="evidence" value="ECO:0007669"/>
    <property type="project" value="UniProtKB-ARBA"/>
</dbReference>
<dbReference type="InterPro" id="IPR027417">
    <property type="entry name" value="P-loop_NTPase"/>
</dbReference>
<comment type="caution">
    <text evidence="19">The sequence shown here is derived from an EMBL/GenBank/DDBJ whole genome shotgun (WGS) entry which is preliminary data.</text>
</comment>
<keyword evidence="20" id="KW-1185">Reference proteome</keyword>
<dbReference type="FunFam" id="3.30.390.80:FF:000001">
    <property type="entry name" value="DNA repair protein RAD52 homolog"/>
    <property type="match status" value="1"/>
</dbReference>
<feature type="compositionally biased region" description="Low complexity" evidence="14">
    <location>
        <begin position="1533"/>
        <end position="1549"/>
    </location>
</feature>
<evidence type="ECO:0000259" key="16">
    <source>
        <dbReference type="PROSITE" id="PS51194"/>
    </source>
</evidence>
<keyword evidence="8" id="KW-0233">DNA recombination</keyword>
<dbReference type="Gene3D" id="3.40.50.150">
    <property type="entry name" value="Vaccinia Virus protein VP39"/>
    <property type="match status" value="1"/>
</dbReference>
<dbReference type="InterPro" id="IPR001650">
    <property type="entry name" value="Helicase_C-like"/>
</dbReference>
<dbReference type="InterPro" id="IPR014014">
    <property type="entry name" value="RNA_helicase_DEAD_Q_motif"/>
</dbReference>
<evidence type="ECO:0000256" key="8">
    <source>
        <dbReference type="ARBA" id="ARBA00023172"/>
    </source>
</evidence>
<dbReference type="InterPro" id="IPR041247">
    <property type="entry name" value="Rad52_fam"/>
</dbReference>
<dbReference type="CDD" id="cd18787">
    <property type="entry name" value="SF2_C_DEAD"/>
    <property type="match status" value="1"/>
</dbReference>
<evidence type="ECO:0000313" key="20">
    <source>
        <dbReference type="Proteomes" id="UP000383932"/>
    </source>
</evidence>
<evidence type="ECO:0000256" key="4">
    <source>
        <dbReference type="ARBA" id="ARBA00022763"/>
    </source>
</evidence>
<dbReference type="InterPro" id="IPR042525">
    <property type="entry name" value="Rad52_Rad59_Rad22_sf"/>
</dbReference>
<feature type="region of interest" description="Disordered" evidence="14">
    <location>
        <begin position="1516"/>
        <end position="1612"/>
    </location>
</feature>
<dbReference type="Pfam" id="PF00271">
    <property type="entry name" value="Helicase_C"/>
    <property type="match status" value="1"/>
</dbReference>
<keyword evidence="2 12" id="KW-0808">Transferase</keyword>
<dbReference type="GO" id="GO:0006696">
    <property type="term" value="P:ergosterol biosynthetic process"/>
    <property type="evidence" value="ECO:0007669"/>
    <property type="project" value="TreeGrafter"/>
</dbReference>
<evidence type="ECO:0000256" key="5">
    <source>
        <dbReference type="ARBA" id="ARBA00022801"/>
    </source>
</evidence>
<dbReference type="InterPro" id="IPR011545">
    <property type="entry name" value="DEAD/DEAH_box_helicase_dom"/>
</dbReference>
<feature type="domain" description="DEAD-box RNA helicase Q" evidence="17">
    <location>
        <begin position="139"/>
        <end position="167"/>
    </location>
</feature>
<dbReference type="EMBL" id="SSOP01000026">
    <property type="protein sequence ID" value="KAB5594074.1"/>
    <property type="molecule type" value="Genomic_DNA"/>
</dbReference>
<dbReference type="InterPro" id="IPR025714">
    <property type="entry name" value="Methyltranfer_dom"/>
</dbReference>
<evidence type="ECO:0000256" key="1">
    <source>
        <dbReference type="ARBA" id="ARBA00006638"/>
    </source>
</evidence>
<evidence type="ECO:0000256" key="12">
    <source>
        <dbReference type="PROSITE-ProRule" id="PRU01022"/>
    </source>
</evidence>
<dbReference type="Gene3D" id="3.30.390.80">
    <property type="entry name" value="DNA repair protein Rad52/59/22"/>
    <property type="match status" value="1"/>
</dbReference>
<gene>
    <name evidence="19" type="ORF">CTheo_2543</name>
</gene>
<dbReference type="PROSITE" id="PS51195">
    <property type="entry name" value="Q_MOTIF"/>
    <property type="match status" value="1"/>
</dbReference>
<accession>A0A5N5QQU7</accession>
<dbReference type="Pfam" id="PF13847">
    <property type="entry name" value="Methyltransf_31"/>
    <property type="match status" value="1"/>
</dbReference>
<feature type="short sequence motif" description="Q motif" evidence="11">
    <location>
        <begin position="139"/>
        <end position="167"/>
    </location>
</feature>
<dbReference type="InterPro" id="IPR013705">
    <property type="entry name" value="Sterol_MeTrfase_C"/>
</dbReference>
<dbReference type="OrthoDB" id="4310724at2759"/>
<dbReference type="PROSITE" id="PS51192">
    <property type="entry name" value="HELICASE_ATP_BIND_1"/>
    <property type="match status" value="1"/>
</dbReference>
<keyword evidence="12 19" id="KW-0489">Methyltransferase</keyword>
<feature type="region of interest" description="Disordered" evidence="14">
    <location>
        <begin position="1323"/>
        <end position="1487"/>
    </location>
</feature>
<keyword evidence="7" id="KW-0067">ATP-binding</keyword>
<keyword evidence="13" id="KW-0175">Coiled coil</keyword>
<feature type="region of interest" description="Disordered" evidence="14">
    <location>
        <begin position="98"/>
        <end position="128"/>
    </location>
</feature>
<feature type="compositionally biased region" description="Polar residues" evidence="14">
    <location>
        <begin position="1360"/>
        <end position="1378"/>
    </location>
</feature>
<keyword evidence="12" id="KW-0949">S-adenosyl-L-methionine</keyword>
<dbReference type="PROSITE" id="PS51685">
    <property type="entry name" value="SAM_MT_ERG6_SMT"/>
    <property type="match status" value="1"/>
</dbReference>
<feature type="domain" description="Helicase C-terminal" evidence="16">
    <location>
        <begin position="443"/>
        <end position="588"/>
    </location>
</feature>
<feature type="compositionally biased region" description="Polar residues" evidence="14">
    <location>
        <begin position="1385"/>
        <end position="1425"/>
    </location>
</feature>
<dbReference type="Pfam" id="PF00270">
    <property type="entry name" value="DEAD"/>
    <property type="match status" value="1"/>
</dbReference>
<dbReference type="Pfam" id="PF04098">
    <property type="entry name" value="Rad52_Rad22"/>
    <property type="match status" value="1"/>
</dbReference>
<organism evidence="19 20">
    <name type="scientific">Ceratobasidium theobromae</name>
    <dbReference type="NCBI Taxonomy" id="1582974"/>
    <lineage>
        <taxon>Eukaryota</taxon>
        <taxon>Fungi</taxon>
        <taxon>Dikarya</taxon>
        <taxon>Basidiomycota</taxon>
        <taxon>Agaricomycotina</taxon>
        <taxon>Agaricomycetes</taxon>
        <taxon>Cantharellales</taxon>
        <taxon>Ceratobasidiaceae</taxon>
        <taxon>Ceratobasidium</taxon>
    </lineage>
</organism>
<dbReference type="PANTHER" id="PTHR44068">
    <property type="entry name" value="ZGC:194242"/>
    <property type="match status" value="1"/>
</dbReference>
<evidence type="ECO:0000256" key="14">
    <source>
        <dbReference type="SAM" id="MobiDB-lite"/>
    </source>
</evidence>
<feature type="domain" description="SAM-dependent methyltransferase Erg6/SMT-type" evidence="18">
    <location>
        <begin position="793"/>
        <end position="1090"/>
    </location>
</feature>
<dbReference type="InterPro" id="IPR014001">
    <property type="entry name" value="Helicase_ATP-bd"/>
</dbReference>
<evidence type="ECO:0000256" key="11">
    <source>
        <dbReference type="PROSITE-ProRule" id="PRU00552"/>
    </source>
</evidence>
<dbReference type="GO" id="GO:0003697">
    <property type="term" value="F:single-stranded DNA binding"/>
    <property type="evidence" value="ECO:0007669"/>
    <property type="project" value="UniProtKB-ARBA"/>
</dbReference>
<dbReference type="SUPFAM" id="SSF54768">
    <property type="entry name" value="dsRNA-binding domain-like"/>
    <property type="match status" value="1"/>
</dbReference>
<keyword evidence="5" id="KW-0378">Hydrolase</keyword>
<comment type="similarity">
    <text evidence="10 12">Belongs to the class I-like SAM-binding methyltransferase superfamily. Erg6/SMT family.</text>
</comment>
<evidence type="ECO:0000256" key="2">
    <source>
        <dbReference type="ARBA" id="ARBA00022679"/>
    </source>
</evidence>
<dbReference type="PROSITE" id="PS51194">
    <property type="entry name" value="HELICASE_CTER"/>
    <property type="match status" value="1"/>
</dbReference>
<dbReference type="SMART" id="SM00487">
    <property type="entry name" value="DEXDc"/>
    <property type="match status" value="1"/>
</dbReference>
<dbReference type="GO" id="GO:0005524">
    <property type="term" value="F:ATP binding"/>
    <property type="evidence" value="ECO:0007669"/>
    <property type="project" value="UniProtKB-KW"/>
</dbReference>
<name>A0A5N5QQU7_9AGAM</name>
<keyword evidence="3" id="KW-0547">Nucleotide-binding</keyword>
<reference evidence="19 20" key="1">
    <citation type="journal article" date="2019" name="Fungal Biol. Biotechnol.">
        <title>Draft genome sequence of fastidious pathogen Ceratobasidium theobromae, which causes vascular-streak dieback in Theobroma cacao.</title>
        <authorList>
            <person name="Ali S.S."/>
            <person name="Asman A."/>
            <person name="Shao J."/>
            <person name="Firmansyah A.P."/>
            <person name="Susilo A.W."/>
            <person name="Rosmana A."/>
            <person name="McMahon P."/>
            <person name="Junaid M."/>
            <person name="Guest D."/>
            <person name="Kheng T.Y."/>
            <person name="Meinhardt L.W."/>
            <person name="Bailey B.A."/>
        </authorList>
    </citation>
    <scope>NUCLEOTIDE SEQUENCE [LARGE SCALE GENOMIC DNA]</scope>
    <source>
        <strain evidence="19 20">CT2</strain>
    </source>
</reference>
<evidence type="ECO:0000256" key="7">
    <source>
        <dbReference type="ARBA" id="ARBA00022840"/>
    </source>
</evidence>
<dbReference type="SUPFAM" id="SSF52540">
    <property type="entry name" value="P-loop containing nucleoside triphosphate hydrolases"/>
    <property type="match status" value="1"/>
</dbReference>
<feature type="coiled-coil region" evidence="13">
    <location>
        <begin position="632"/>
        <end position="662"/>
    </location>
</feature>
<dbReference type="Pfam" id="PF08498">
    <property type="entry name" value="Sterol_MT_C"/>
    <property type="match status" value="1"/>
</dbReference>
<evidence type="ECO:0000256" key="3">
    <source>
        <dbReference type="ARBA" id="ARBA00022741"/>
    </source>
</evidence>
<feature type="compositionally biased region" description="Polar residues" evidence="14">
    <location>
        <begin position="1446"/>
        <end position="1465"/>
    </location>
</feature>
<evidence type="ECO:0000259" key="18">
    <source>
        <dbReference type="PROSITE" id="PS51685"/>
    </source>
</evidence>
<protein>
    <submittedName>
        <fullName evidence="19">Delta-sterol C-methyltransferase</fullName>
    </submittedName>
</protein>
<evidence type="ECO:0000256" key="9">
    <source>
        <dbReference type="ARBA" id="ARBA00023204"/>
    </source>
</evidence>
<dbReference type="InterPro" id="IPR030384">
    <property type="entry name" value="MeTrfase_SMT"/>
</dbReference>
<keyword evidence="4" id="KW-0227">DNA damage</keyword>
<proteinExistence type="inferred from homology"/>
<dbReference type="CDD" id="cd17946">
    <property type="entry name" value="DEADc_DDX24"/>
    <property type="match status" value="1"/>
</dbReference>
<dbReference type="CDD" id="cd02440">
    <property type="entry name" value="AdoMet_MTases"/>
    <property type="match status" value="1"/>
</dbReference>